<dbReference type="InterPro" id="IPR010982">
    <property type="entry name" value="Lambda_DNA-bd_dom_sf"/>
</dbReference>
<dbReference type="PROSITE" id="PS50943">
    <property type="entry name" value="HTH_CROC1"/>
    <property type="match status" value="1"/>
</dbReference>
<proteinExistence type="inferred from homology"/>
<organism evidence="3 4">
    <name type="scientific">Sharpea azabuensis</name>
    <dbReference type="NCBI Taxonomy" id="322505"/>
    <lineage>
        <taxon>Bacteria</taxon>
        <taxon>Bacillati</taxon>
        <taxon>Bacillota</taxon>
        <taxon>Erysipelotrichia</taxon>
        <taxon>Erysipelotrichales</taxon>
        <taxon>Coprobacillaceae</taxon>
        <taxon>Sharpea</taxon>
    </lineage>
</organism>
<dbReference type="InterPro" id="IPR010359">
    <property type="entry name" value="IrrE_HExxH"/>
</dbReference>
<dbReference type="InterPro" id="IPR052345">
    <property type="entry name" value="Rad_response_metalloprotease"/>
</dbReference>
<dbReference type="Pfam" id="PF06114">
    <property type="entry name" value="Peptidase_M78"/>
    <property type="match status" value="1"/>
</dbReference>
<dbReference type="OrthoDB" id="9796786at2"/>
<dbReference type="SUPFAM" id="SSF47413">
    <property type="entry name" value="lambda repressor-like DNA-binding domains"/>
    <property type="match status" value="1"/>
</dbReference>
<evidence type="ECO:0000313" key="3">
    <source>
        <dbReference type="EMBL" id="SEJ36283.1"/>
    </source>
</evidence>
<dbReference type="EMBL" id="FNYK01000125">
    <property type="protein sequence ID" value="SEJ36283.1"/>
    <property type="molecule type" value="Genomic_DNA"/>
</dbReference>
<keyword evidence="4" id="KW-1185">Reference proteome</keyword>
<dbReference type="CDD" id="cd00093">
    <property type="entry name" value="HTH_XRE"/>
    <property type="match status" value="1"/>
</dbReference>
<dbReference type="NCBIfam" id="TIGR02607">
    <property type="entry name" value="antidote_HigA"/>
    <property type="match status" value="1"/>
</dbReference>
<dbReference type="Proteomes" id="UP000183028">
    <property type="component" value="Unassembled WGS sequence"/>
</dbReference>
<dbReference type="InterPro" id="IPR013430">
    <property type="entry name" value="Toxin_antidote_HigA"/>
</dbReference>
<dbReference type="SMART" id="SM00530">
    <property type="entry name" value="HTH_XRE"/>
    <property type="match status" value="1"/>
</dbReference>
<name>A0A1H6Y4R6_9FIRM</name>
<accession>A0A1H6Y4R6</accession>
<dbReference type="GO" id="GO:0003677">
    <property type="term" value="F:DNA binding"/>
    <property type="evidence" value="ECO:0007669"/>
    <property type="project" value="InterPro"/>
</dbReference>
<dbReference type="eggNOG" id="COG3093">
    <property type="taxonomic scope" value="Bacteria"/>
</dbReference>
<comment type="similarity">
    <text evidence="1">Belongs to the short-chain fatty acyl-CoA assimilation regulator (ScfR) family.</text>
</comment>
<dbReference type="Pfam" id="PF01381">
    <property type="entry name" value="HTH_3"/>
    <property type="match status" value="1"/>
</dbReference>
<evidence type="ECO:0000313" key="4">
    <source>
        <dbReference type="Proteomes" id="UP000183028"/>
    </source>
</evidence>
<dbReference type="InterPro" id="IPR001387">
    <property type="entry name" value="Cro/C1-type_HTH"/>
</dbReference>
<dbReference type="Gene3D" id="1.10.260.40">
    <property type="entry name" value="lambda repressor-like DNA-binding domains"/>
    <property type="match status" value="1"/>
</dbReference>
<dbReference type="PANTHER" id="PTHR43236">
    <property type="entry name" value="ANTITOXIN HIGA1"/>
    <property type="match status" value="1"/>
</dbReference>
<evidence type="ECO:0000256" key="1">
    <source>
        <dbReference type="ARBA" id="ARBA00007227"/>
    </source>
</evidence>
<dbReference type="PANTHER" id="PTHR43236:SF1">
    <property type="entry name" value="BLL7220 PROTEIN"/>
    <property type="match status" value="1"/>
</dbReference>
<dbReference type="GeneID" id="54121253"/>
<sequence length="350" mass="39647">MVKSRSFIATPPGATIKEQLLDRGLSQKEFAVRMGMSEKHISRLINGEVQLTPDVAVRLEMVLGIPAKFWNRLEATYREKLVKANAENDMDADKELAKKLPYREMSKNGWVPETRDTTEKVIYLRKYFEVVNLEIIKNMQLSKIACRRLAETEKSNLALLAWAQKAKLEARTIETSLIDLKTLKNSLLEIRSMTTMNPSEFCPKLIELLSNCGIALVFLPHIGGSFLHGATFYDGNKIVVGLTVRGKDADKFWFSLFHELGHILLGHINQPNGTTEEDEDAADSFAREILIPTEEFKAFTAQNDFSKEAICAFAQEKHILCGIVVGRLQKEGFINYNRFNDLKTKYILSA</sequence>
<gene>
    <name evidence="3" type="ORF">SAMN04487834_11253</name>
</gene>
<dbReference type="AlphaFoldDB" id="A0A1H6Y4R6"/>
<reference evidence="4" key="1">
    <citation type="submission" date="2016-10" db="EMBL/GenBank/DDBJ databases">
        <authorList>
            <person name="Varghese N."/>
        </authorList>
    </citation>
    <scope>NUCLEOTIDE SEQUENCE [LARGE SCALE GENOMIC DNA]</scope>
    <source>
        <strain evidence="4">DSM 20406</strain>
    </source>
</reference>
<dbReference type="STRING" id="322505.SAMN04487836_10634"/>
<protein>
    <submittedName>
        <fullName evidence="3">HTH-type transcriptional regulator / antitoxin HigA</fullName>
    </submittedName>
</protein>
<dbReference type="RefSeq" id="WP_033163851.1">
    <property type="nucleotide sequence ID" value="NZ_CACVTN010000076.1"/>
</dbReference>
<evidence type="ECO:0000259" key="2">
    <source>
        <dbReference type="PROSITE" id="PS50943"/>
    </source>
</evidence>
<feature type="domain" description="HTH cro/C1-type" evidence="2">
    <location>
        <begin position="16"/>
        <end position="70"/>
    </location>
</feature>